<protein>
    <submittedName>
        <fullName evidence="1">Uncharacterized protein</fullName>
    </submittedName>
</protein>
<reference evidence="1" key="1">
    <citation type="submission" date="2020-05" db="EMBL/GenBank/DDBJ databases">
        <title>Large-scale comparative analyses of tick genomes elucidate their genetic diversity and vector capacities.</title>
        <authorList>
            <person name="Jia N."/>
            <person name="Wang J."/>
            <person name="Shi W."/>
            <person name="Du L."/>
            <person name="Sun Y."/>
            <person name="Zhan W."/>
            <person name="Jiang J."/>
            <person name="Wang Q."/>
            <person name="Zhang B."/>
            <person name="Ji P."/>
            <person name="Sakyi L.B."/>
            <person name="Cui X."/>
            <person name="Yuan T."/>
            <person name="Jiang B."/>
            <person name="Yang W."/>
            <person name="Lam T.T.-Y."/>
            <person name="Chang Q."/>
            <person name="Ding S."/>
            <person name="Wang X."/>
            <person name="Zhu J."/>
            <person name="Ruan X."/>
            <person name="Zhao L."/>
            <person name="Wei J."/>
            <person name="Que T."/>
            <person name="Du C."/>
            <person name="Cheng J."/>
            <person name="Dai P."/>
            <person name="Han X."/>
            <person name="Huang E."/>
            <person name="Gao Y."/>
            <person name="Liu J."/>
            <person name="Shao H."/>
            <person name="Ye R."/>
            <person name="Li L."/>
            <person name="Wei W."/>
            <person name="Wang X."/>
            <person name="Wang C."/>
            <person name="Yang T."/>
            <person name="Huo Q."/>
            <person name="Li W."/>
            <person name="Guo W."/>
            <person name="Chen H."/>
            <person name="Zhou L."/>
            <person name="Ni X."/>
            <person name="Tian J."/>
            <person name="Zhou Y."/>
            <person name="Sheng Y."/>
            <person name="Liu T."/>
            <person name="Pan Y."/>
            <person name="Xia L."/>
            <person name="Li J."/>
            <person name="Zhao F."/>
            <person name="Cao W."/>
        </authorList>
    </citation>
    <scope>NUCLEOTIDE SEQUENCE</scope>
    <source>
        <strain evidence="1">Dsil-2018</strain>
    </source>
</reference>
<proteinExistence type="predicted"/>
<evidence type="ECO:0000313" key="2">
    <source>
        <dbReference type="Proteomes" id="UP000821865"/>
    </source>
</evidence>
<dbReference type="EMBL" id="CM023470">
    <property type="protein sequence ID" value="KAH7980857.1"/>
    <property type="molecule type" value="Genomic_DNA"/>
</dbReference>
<name>A0ACB8E2F1_DERSI</name>
<organism evidence="1 2">
    <name type="scientific">Dermacentor silvarum</name>
    <name type="common">Tick</name>
    <dbReference type="NCBI Taxonomy" id="543639"/>
    <lineage>
        <taxon>Eukaryota</taxon>
        <taxon>Metazoa</taxon>
        <taxon>Ecdysozoa</taxon>
        <taxon>Arthropoda</taxon>
        <taxon>Chelicerata</taxon>
        <taxon>Arachnida</taxon>
        <taxon>Acari</taxon>
        <taxon>Parasitiformes</taxon>
        <taxon>Ixodida</taxon>
        <taxon>Ixodoidea</taxon>
        <taxon>Ixodidae</taxon>
        <taxon>Rhipicephalinae</taxon>
        <taxon>Dermacentor</taxon>
    </lineage>
</organism>
<gene>
    <name evidence="1" type="ORF">HPB49_019719</name>
</gene>
<evidence type="ECO:0000313" key="1">
    <source>
        <dbReference type="EMBL" id="KAH7980857.1"/>
    </source>
</evidence>
<comment type="caution">
    <text evidence="1">The sequence shown here is derived from an EMBL/GenBank/DDBJ whole genome shotgun (WGS) entry which is preliminary data.</text>
</comment>
<sequence length="1686" mass="192175">MPILERAVKLHVMCMVPCTYVSSPTEIPDASPKTKGVPKTKCQRYHALKRFSACGAVVGHAVREKSLLENPNQNATCQKAQGFDKCFQDSMRLTRCVRSSEFNFHLQHISSLVNEMYKESCSPSGETSSMLTDMSTVCDIRVAVVRFLECTSSFYLGEPQTVAPQNHSQDVSATTRGVHFGIIFDAPAVGGTPEKYNRLPSIECRRSAKFRNCIDNIHLYSECGIGTEVHSHLKYLANIVTRKVAGKCSQQTQIPDLDCQLLPFLRKFLHCGVNRYETTGDRVDHDICTQVLSYKECVAAAERVTHCNMRNLSLSYHLTYLHKVMTHVNTSCKGVRNVESSVYKETCKRTTLFNNYFSCGMEVQARLEGLKKGDKERCRISQNFEKCFINAKEQSGCLLADEATSIMSALLDTWKKEHAKECSDFDVAPPRGAQAECLTGTAVRKVFLCGLSFQTAVREVKFSPLEMSPEVCRRLEEMNACISEVKSRTQCAMSELHAHVAPLLQPFTTDYAKRCEKIVWSNLSAPMMSPNSPACRRLPALKRIFHCGLSFSRILEEMELVHQKAEVLCPLLKKYETCVPDSASELGCKDDPVMKGHVRSFGRILHRQYYEACLRNRRGPPVRLQSFRRVRVSNENGSRDILGNVNVLKQELKRSGNVSAAIKQQMLSQVMEDYYGPDYDEYVEEEDKVPDSLDVKPAYDYADREATSKTKKQDAPQRSAQLSSEGIAHNSSMTMQKQDGNTEPRKNQEFWAGVERARKLRSQHRFESGSPELVQDLSSKRVNRDFARPGTYFIDQLGNPPDYNSDNYARKKHEAEDSDSNFESEPLPENFRNSPVKLPIYKSMRNVPRAARQGESDVEGWRGGPPLSREEELEMYEDTRGMAELLQKQRERHYSRYKGRDNLSPKSDMQRAGKDLAHRYAVSGDEIFRGGFNNAKGTFNRSLAYYDYNGGTDTRRFRGDYGMRHIERYPYIRHYGPNERAGKGQQDERRHKALRFDRRVIGLQRRGNAYKSTDYDLSEYEKPALGHLPHMDGEEELVSRDVVSFPEDDAPVLPNDESLSQDVKQMGSRRAISVRRRDNKAYPDAPRNLQVALGMGDMNYAPGGTFSLSDNVPGAKLPRHDGADALTEEKDQASQNHRQGAPLRYYPRRLASNMFRARAGLPTDPRYAVGIMQEDYDRGVRNYNKASLKISDGPPAPAKEEMSPRLNAMKRLSAHDRISSPNNPNFQLPGETSGNMRSFQRQPPFQKPNYKEMEPHEMDSYPDELRPFPSPPQRHSNDSNYVGPNSFLPEPGLRSPKEKVVPDFLGETKERAALPEARPRKDESSHRRSVNSPGSRMKDVEGERDFNDGQKGHDEGFVQRGAKGPKRFFEIKKRRREPRVGFPYVRHIDESPGLLLDKNEEAAGSAIAKPSRQNTNVQLNKYEIERKMKKKLVKDDLEEIIRKHKEESDSKADMMLFPNEHLVRDDRVVRDFDAKALEENKDYYELDAKLESDSGDRSSMWSAGGDDVKEELLRKHMEGTEKRQDSLLGELSKRNAWYTDDIWSDNNDLFGMERLLSDQRRDFADNGTEEDEMWQCQLHNLQKRSDACQRVFEDDFKAVGNGTVRHFEAQSLTPQIRKSVCSHARDFSQCINLFAQKYRCVDSQELIKNLTDDHLKKAGVMFCDSNTVRISFELVIAAALLNFLRI</sequence>
<dbReference type="Proteomes" id="UP000821865">
    <property type="component" value="Chromosome 1"/>
</dbReference>
<keyword evidence="2" id="KW-1185">Reference proteome</keyword>
<accession>A0ACB8E2F1</accession>